<organism evidence="1">
    <name type="scientific">viral metagenome</name>
    <dbReference type="NCBI Taxonomy" id="1070528"/>
    <lineage>
        <taxon>unclassified sequences</taxon>
        <taxon>metagenomes</taxon>
        <taxon>organismal metagenomes</taxon>
    </lineage>
</organism>
<reference evidence="1" key="1">
    <citation type="submission" date="2020-03" db="EMBL/GenBank/DDBJ databases">
        <title>The deep terrestrial virosphere.</title>
        <authorList>
            <person name="Holmfeldt K."/>
            <person name="Nilsson E."/>
            <person name="Simone D."/>
            <person name="Lopez-Fernandez M."/>
            <person name="Wu X."/>
            <person name="de Brujin I."/>
            <person name="Lundin D."/>
            <person name="Andersson A."/>
            <person name="Bertilsson S."/>
            <person name="Dopson M."/>
        </authorList>
    </citation>
    <scope>NUCLEOTIDE SEQUENCE</scope>
    <source>
        <strain evidence="1">MM415B05866</strain>
    </source>
</reference>
<proteinExistence type="predicted"/>
<dbReference type="InterPro" id="IPR021268">
    <property type="entry name" value="DUF2845"/>
</dbReference>
<evidence type="ECO:0008006" key="2">
    <source>
        <dbReference type="Google" id="ProtNLM"/>
    </source>
</evidence>
<gene>
    <name evidence="1" type="ORF">MM415B05866_0003</name>
</gene>
<protein>
    <recommendedName>
        <fullName evidence="2">DUF2845 domain-containing protein</fullName>
    </recommendedName>
</protein>
<dbReference type="Pfam" id="PF11006">
    <property type="entry name" value="DUF2845"/>
    <property type="match status" value="1"/>
</dbReference>
<sequence>MKKVLAIEKQMLRTIITGIIVTFAVLLVLLLAGPAEAGMLCRGGGVYQGSSKAEVLQKCGQPIFVDGTIISSYQVWTYNDGGVYRHLHFRGFKLERIENGSLVR</sequence>
<accession>A0A6M3LRM7</accession>
<dbReference type="EMBL" id="MT143534">
    <property type="protein sequence ID" value="QJA97890.1"/>
    <property type="molecule type" value="Genomic_DNA"/>
</dbReference>
<name>A0A6M3LRM7_9ZZZZ</name>
<dbReference type="AlphaFoldDB" id="A0A6M3LRM7"/>
<evidence type="ECO:0000313" key="1">
    <source>
        <dbReference type="EMBL" id="QJA97890.1"/>
    </source>
</evidence>